<sequence length="84" mass="9675">MSTWVTPRRTDSWVTTAVFAIGIPWFASWSTQFSWWAWCLLLLALVFVALPLVHLTVYVVLSLTEDAVRSVRRRRGEDPRPDAV</sequence>
<keyword evidence="1" id="KW-0812">Transmembrane</keyword>
<comment type="caution">
    <text evidence="2">The sequence shown here is derived from an EMBL/GenBank/DDBJ whole genome shotgun (WGS) entry which is preliminary data.</text>
</comment>
<accession>A0A6P0HLJ8</accession>
<gene>
    <name evidence="2" type="ORF">G3T38_09400</name>
</gene>
<feature type="transmembrane region" description="Helical" evidence="1">
    <location>
        <begin position="35"/>
        <end position="64"/>
    </location>
</feature>
<reference evidence="2 3" key="1">
    <citation type="journal article" date="2014" name="Int. J. Syst. Evol. Microbiol.">
        <title>Nocardioides zeae sp. nov., isolated from the stem of Zea mays.</title>
        <authorList>
            <person name="Glaeser S.P."/>
            <person name="McInroy J.A."/>
            <person name="Busse H.J."/>
            <person name="Kampfer P."/>
        </authorList>
    </citation>
    <scope>NUCLEOTIDE SEQUENCE [LARGE SCALE GENOMIC DNA]</scope>
    <source>
        <strain evidence="2 3">JCM 30728</strain>
    </source>
</reference>
<feature type="transmembrane region" description="Helical" evidence="1">
    <location>
        <begin position="12"/>
        <end position="29"/>
    </location>
</feature>
<evidence type="ECO:0000256" key="1">
    <source>
        <dbReference type="SAM" id="Phobius"/>
    </source>
</evidence>
<dbReference type="Proteomes" id="UP000468687">
    <property type="component" value="Unassembled WGS sequence"/>
</dbReference>
<protein>
    <submittedName>
        <fullName evidence="2">Uncharacterized protein</fullName>
    </submittedName>
</protein>
<organism evidence="2 3">
    <name type="scientific">Nocardioides zeae</name>
    <dbReference type="NCBI Taxonomy" id="1457234"/>
    <lineage>
        <taxon>Bacteria</taxon>
        <taxon>Bacillati</taxon>
        <taxon>Actinomycetota</taxon>
        <taxon>Actinomycetes</taxon>
        <taxon>Propionibacteriales</taxon>
        <taxon>Nocardioidaceae</taxon>
        <taxon>Nocardioides</taxon>
    </lineage>
</organism>
<dbReference type="EMBL" id="JAAGXA010000005">
    <property type="protein sequence ID" value="NEN78495.1"/>
    <property type="molecule type" value="Genomic_DNA"/>
</dbReference>
<evidence type="ECO:0000313" key="2">
    <source>
        <dbReference type="EMBL" id="NEN78495.1"/>
    </source>
</evidence>
<dbReference type="RefSeq" id="WP_163772026.1">
    <property type="nucleotide sequence ID" value="NZ_JAAGXA010000005.1"/>
</dbReference>
<evidence type="ECO:0000313" key="3">
    <source>
        <dbReference type="Proteomes" id="UP000468687"/>
    </source>
</evidence>
<proteinExistence type="predicted"/>
<name>A0A6P0HLJ8_9ACTN</name>
<keyword evidence="1" id="KW-1133">Transmembrane helix</keyword>
<keyword evidence="1" id="KW-0472">Membrane</keyword>
<keyword evidence="3" id="KW-1185">Reference proteome</keyword>
<dbReference type="AlphaFoldDB" id="A0A6P0HLJ8"/>